<feature type="compositionally biased region" description="Polar residues" evidence="1">
    <location>
        <begin position="1600"/>
        <end position="1610"/>
    </location>
</feature>
<feature type="compositionally biased region" description="Polar residues" evidence="1">
    <location>
        <begin position="1525"/>
        <end position="1534"/>
    </location>
</feature>
<accession>A0AA36BEV0</accession>
<dbReference type="InterPro" id="IPR024855">
    <property type="entry name" value="UNC79"/>
</dbReference>
<reference evidence="3" key="1">
    <citation type="submission" date="2023-08" db="EMBL/GenBank/DDBJ databases">
        <authorList>
            <person name="Alioto T."/>
            <person name="Alioto T."/>
            <person name="Gomez Garrido J."/>
        </authorList>
    </citation>
    <scope>NUCLEOTIDE SEQUENCE</scope>
</reference>
<feature type="region of interest" description="Disordered" evidence="1">
    <location>
        <begin position="1473"/>
        <end position="1687"/>
    </location>
</feature>
<organism evidence="3 4">
    <name type="scientific">Octopus vulgaris</name>
    <name type="common">Common octopus</name>
    <dbReference type="NCBI Taxonomy" id="6645"/>
    <lineage>
        <taxon>Eukaryota</taxon>
        <taxon>Metazoa</taxon>
        <taxon>Spiralia</taxon>
        <taxon>Lophotrochozoa</taxon>
        <taxon>Mollusca</taxon>
        <taxon>Cephalopoda</taxon>
        <taxon>Coleoidea</taxon>
        <taxon>Octopodiformes</taxon>
        <taxon>Octopoda</taxon>
        <taxon>Incirrata</taxon>
        <taxon>Octopodidae</taxon>
        <taxon>Octopus</taxon>
    </lineage>
</organism>
<feature type="compositionally biased region" description="Polar residues" evidence="1">
    <location>
        <begin position="1628"/>
        <end position="1640"/>
    </location>
</feature>
<evidence type="ECO:0000313" key="3">
    <source>
        <dbReference type="EMBL" id="CAI9733135.1"/>
    </source>
</evidence>
<dbReference type="Pfam" id="PF14776">
    <property type="entry name" value="UNC-79"/>
    <property type="match status" value="1"/>
</dbReference>
<sequence length="2398" mass="270703">MATRAATFTSKIQTLQEYQNRIRNDMLPEQSGVDIVNTLKYFSQTLLSVLKDVPDIPSDSYGPRQRDSVRLSVFPNLNYSGLYEAVLNIIDIVPQLLVKQHDLGEAISNVLGCLVPFLEHELLNALPYTVASTLAIFPPSLHKDTIDLLCSSLLPMTLGTFGHDEPTYASESAAAIITIVFQHTENSMFHSQILEFFMSMKREVVKDLLSVIAYGPPSARAPAANLLFYYWPQLNPSHSERRGIHYKYQPWPRVLCQRENCVNSGKCQAVKMCPNPALAIQSRDKPPPLYVCSDCAEPLQRVHDEYMVDILLPMSHVPTTCENKNCRSSNAIAVCTCFNINCASQNGNRPIRYCQNCHMVRHSSETGQRHIFHESIPEIWHCDREMQRYLIDAIVSLLKEAQPLQSKRVVEMGEEHFYQVPEEDDFYDEGGTDRKLLSRYGIWLLVELCKPKEDISIEILGRLLSMLFQWFDATAYLTDDNAGSALERLKPEYISKWLQKVAKSHFEVIVSCLLPHPVEYARVGGYWDTITTRTTQIKEGLNCFFCLVPYDIITFEIWDYVMPYWLEAIRTEVPLDELNELKVLLNKAFDIDMCPLPFTLERMYHFVSERFHDGSAYVQEQSLQWLQVLSSLDIIIPIHLLLKMFKNGVEFLHRSDPSKASSGRDLASQSLLSPASPVEEYLPQFSPERSKTMNETVDLFERETELHLPCFLMMLDILLKQLELQETPRNLGIYNETSQQLMHLLSTTLDGPWDGTHTCSEEHQSINCLYCQNIAMWYQMSSKILHYICPRDVAKIPAKELPKLDNLSSVSTAHSKASDSSSSSGQEKMAPHLQESPKYDFFIAGMPIYLQLYNSLLQGLCSDPDVDVCFYLLTSLKYLVLHGETLNYSVQTHQDFVKYSLSKKLMPVLWKMMQAEHSQLASICVPFLLHTLTLPTGADILWHMVENDFGSDDWKVRFAAVEKVVVICRLLDVDSIHNNQVVQTALSHAFCYLVGSLEDMNTAVSQRTIIYLETIKPSAIKCLIQCLEFQFDTVISDRTMILHRMYLLSSILPDQPILTWNFFLSRFDTLSLEAQLDLENTGNISYPTDLTSSDRESEHFLRKLNRARFALARTDSIRSVSESLKNKPPYRRAVSVPLHLVTRTAPPKEPIEKCTKRKLFFYKNKEKSCIRQQSAPQFSLGRRMTAKFGLGTFTNYVFAGGGNLREFTDEESNFTELLQKAMDLEGVDRDTIHQLVALLMKFMAKIEDEDIAGYCCPGKPQSIVLRHLNVLLGYNQTEQTFSVPPYKLRSSAVFNAFISGVPYILDRNFALGNMILPITLMVLKYSPSPQRYASDYQPPNYTLWFLEPCVRHSWLMAFLVVLYKYQVNANSATTEIVQILIRIVINTIEAQHHKCKKGEEGFTPPIPQFHRSRDASKVSASDLENIQETETPPQSPTYQKEESGGGYKVSNLHIKMTSPVKDSIVHYTKNKHTVKKVIPEGPMSDTDSTPTHSSSNKKDQKKAAKHNRFSRQGGRHGAANEVDVRSSTSPAQSPDDNDDFKHSIVPLRDVTDDATAGTTTTTSTATSASSSSTAATANTAAGSGEATSSPTTAVEKKMAQQIQEFEQQNEVQKHPAAAPTLSSSTTTDGNSGRDGTTTSEWSRDQALSEVDSTEDSEKGQTSDAESEKHHTATDSGDAALDENKEDSQGTLFSRDFLFKPNYRQRKARKTGLTTVELQKIFPELSENAPSQAVEGSGRTSQRTRRSELLNKSQQKKTHQRPQFNRYGDTVMVDRCPECHVILEQYDEETIGLCILVLSAFIYREPSLAMPTMLDSLQCVAKIASSNSYPWQVDSTLMAPGNCVSIARQFMRCCLHHLAPNGIFPVLFQSNLEDTNFWKTMASALIDFNELTCHTPMQLLLEGLNNKKTLPSENIMLLLSNLATYLNCIPLETSSPLWPNILTQFEIFFRHLPLVLPNPCDTTSILRIMISILKIPGITNVRGILEPFSKVMSFTIQNCSFKLQQIIDICSLCSRTMGKERDKLFLTRTVILELVQALKFKQSLPDENLLSLVQFVVLDAGGTICPSNIVNNDVCMLFKSQSQMLTSTCVADCMKQYLNDCVEFISDLHTLTKVKSTMKGGALNEDTLGSQLKSGIAQYIALEITKSNGRENKAIARYLPWLYHPPSAMQQGPKEFIDCVSHIRLLSWILIGSLTHTAVTEGSESMYCLPVPLDAGSHIAEHIMVILTGFADYSKTSVLHMSSLFHAFILCQLWTMYCESAAAHHPANSEQHQTASDNVMDFWARVTPGVLQLLSHSKVLAERVNLHFLRLMEALQECNSSVLAKLFPMWTAILYAYHAQLPAHLQVRLQACQNWEPPLQTKEQTSASVSILMNWLKRIQFKLGQTEVQSAAATQFYTV</sequence>
<feature type="compositionally biased region" description="Low complexity" evidence="1">
    <location>
        <begin position="1484"/>
        <end position="1494"/>
    </location>
</feature>
<protein>
    <submittedName>
        <fullName evidence="3">QUALITY PROTEIN: unc-79 homolog</fullName>
    </submittedName>
</protein>
<proteinExistence type="predicted"/>
<dbReference type="InterPro" id="IPR016024">
    <property type="entry name" value="ARM-type_fold"/>
</dbReference>
<feature type="compositionally biased region" description="Low complexity" evidence="1">
    <location>
        <begin position="1615"/>
        <end position="1627"/>
    </location>
</feature>
<feature type="domain" description="4Fe-4S ferredoxin-type" evidence="2">
    <location>
        <begin position="252"/>
        <end position="283"/>
    </location>
</feature>
<dbReference type="Proteomes" id="UP001162480">
    <property type="component" value="Chromosome 14"/>
</dbReference>
<feature type="compositionally biased region" description="Polar residues" evidence="1">
    <location>
        <begin position="1418"/>
        <end position="1438"/>
    </location>
</feature>
<name>A0AA36BEV0_OCTVU</name>
<evidence type="ECO:0000313" key="4">
    <source>
        <dbReference type="Proteomes" id="UP001162480"/>
    </source>
</evidence>
<gene>
    <name evidence="3" type="ORF">OCTVUL_1B018162</name>
</gene>
<feature type="region of interest" description="Disordered" evidence="1">
    <location>
        <begin position="1726"/>
        <end position="1763"/>
    </location>
</feature>
<evidence type="ECO:0000256" key="1">
    <source>
        <dbReference type="SAM" id="MobiDB-lite"/>
    </source>
</evidence>
<feature type="compositionally biased region" description="Low complexity" evidence="1">
    <location>
        <begin position="1554"/>
        <end position="1593"/>
    </location>
</feature>
<dbReference type="PANTHER" id="PTHR21696">
    <property type="entry name" value="PROTEIN UNC-79 HOMOLOG"/>
    <property type="match status" value="1"/>
</dbReference>
<dbReference type="PROSITE" id="PS51379">
    <property type="entry name" value="4FE4S_FER_2"/>
    <property type="match status" value="1"/>
</dbReference>
<feature type="compositionally biased region" description="Basic and acidic residues" evidence="1">
    <location>
        <begin position="1655"/>
        <end position="1672"/>
    </location>
</feature>
<dbReference type="EMBL" id="OX597827">
    <property type="protein sequence ID" value="CAI9733135.1"/>
    <property type="molecule type" value="Genomic_DNA"/>
</dbReference>
<dbReference type="SUPFAM" id="SSF48371">
    <property type="entry name" value="ARM repeat"/>
    <property type="match status" value="2"/>
</dbReference>
<feature type="region of interest" description="Disordered" evidence="1">
    <location>
        <begin position="1397"/>
        <end position="1452"/>
    </location>
</feature>
<evidence type="ECO:0000259" key="2">
    <source>
        <dbReference type="PROSITE" id="PS51379"/>
    </source>
</evidence>
<keyword evidence="4" id="KW-1185">Reference proteome</keyword>
<dbReference type="PANTHER" id="PTHR21696:SF2">
    <property type="entry name" value="PROTEIN UNC-79 HOMOLOG"/>
    <property type="match status" value="1"/>
</dbReference>
<dbReference type="InterPro" id="IPR017896">
    <property type="entry name" value="4Fe4S_Fe-S-bd"/>
</dbReference>